<keyword evidence="2" id="KW-0812">Transmembrane</keyword>
<dbReference type="AlphaFoldDB" id="A0A183FK76"/>
<dbReference type="EMBL" id="UZAH01025906">
    <property type="protein sequence ID" value="VDO72553.1"/>
    <property type="molecule type" value="Genomic_DNA"/>
</dbReference>
<protein>
    <submittedName>
        <fullName evidence="5">ATP-synt_C domain-containing protein</fullName>
    </submittedName>
</protein>
<feature type="compositionally biased region" description="Polar residues" evidence="1">
    <location>
        <begin position="1"/>
        <end position="24"/>
    </location>
</feature>
<organism evidence="4 5">
    <name type="scientific">Heligmosomoides polygyrus</name>
    <name type="common">Parasitic roundworm</name>
    <dbReference type="NCBI Taxonomy" id="6339"/>
    <lineage>
        <taxon>Eukaryota</taxon>
        <taxon>Metazoa</taxon>
        <taxon>Ecdysozoa</taxon>
        <taxon>Nematoda</taxon>
        <taxon>Chromadorea</taxon>
        <taxon>Rhabditida</taxon>
        <taxon>Rhabditina</taxon>
        <taxon>Rhabditomorpha</taxon>
        <taxon>Strongyloidea</taxon>
        <taxon>Heligmosomidae</taxon>
        <taxon>Heligmosomoides</taxon>
    </lineage>
</organism>
<accession>A0A3P7Z4W3</accession>
<gene>
    <name evidence="3" type="ORF">HPBE_LOCUS7512</name>
</gene>
<name>A0A183FK76_HELPZ</name>
<evidence type="ECO:0000313" key="5">
    <source>
        <dbReference type="WBParaSite" id="HPBE_0000751101-mRNA-1"/>
    </source>
</evidence>
<sequence>MLDYSSSFENINPSEFYGTQPNRETSSDDVDDDVDGGRGVHHPVGPHRSPPLIVAVITRRADALGYETDSRSRSSGAVGIAFNMKSEAAAVMMMIAYAGGGAAFAVFVG</sequence>
<accession>A0A183FK76</accession>
<evidence type="ECO:0000256" key="2">
    <source>
        <dbReference type="SAM" id="Phobius"/>
    </source>
</evidence>
<dbReference type="WBParaSite" id="HPBE_0000751101-mRNA-1">
    <property type="protein sequence ID" value="HPBE_0000751101-mRNA-1"/>
    <property type="gene ID" value="HPBE_0000751101"/>
</dbReference>
<feature type="transmembrane region" description="Helical" evidence="2">
    <location>
        <begin position="88"/>
        <end position="108"/>
    </location>
</feature>
<proteinExistence type="predicted"/>
<evidence type="ECO:0000313" key="3">
    <source>
        <dbReference type="EMBL" id="VDO72553.1"/>
    </source>
</evidence>
<evidence type="ECO:0000256" key="1">
    <source>
        <dbReference type="SAM" id="MobiDB-lite"/>
    </source>
</evidence>
<feature type="region of interest" description="Disordered" evidence="1">
    <location>
        <begin position="1"/>
        <end position="51"/>
    </location>
</feature>
<keyword evidence="2" id="KW-0472">Membrane</keyword>
<reference evidence="5" key="2">
    <citation type="submission" date="2019-09" db="UniProtKB">
        <authorList>
            <consortium name="WormBaseParasite"/>
        </authorList>
    </citation>
    <scope>IDENTIFICATION</scope>
</reference>
<reference evidence="3 4" key="1">
    <citation type="submission" date="2018-11" db="EMBL/GenBank/DDBJ databases">
        <authorList>
            <consortium name="Pathogen Informatics"/>
        </authorList>
    </citation>
    <scope>NUCLEOTIDE SEQUENCE [LARGE SCALE GENOMIC DNA]</scope>
</reference>
<keyword evidence="4" id="KW-1185">Reference proteome</keyword>
<evidence type="ECO:0000313" key="4">
    <source>
        <dbReference type="Proteomes" id="UP000050761"/>
    </source>
</evidence>
<keyword evidence="2" id="KW-1133">Transmembrane helix</keyword>
<dbReference type="Proteomes" id="UP000050761">
    <property type="component" value="Unassembled WGS sequence"/>
</dbReference>